<proteinExistence type="predicted"/>
<sequence>MDNQSLHLVPDIGQPIQLPYLNEGLLQVEPAFQEELMPCIQEPLQQPYAGLDLAAEAVVSMQDHYMNRFNQFTENKQRQEKLIAKLNQCHDRASEALATRIAANATMKDLLSEHNTLDPQCFTMRHAQAWKEVRQAAFYEADQYSFIKMMHESLEKITREGDDIVFQLKVLEVQIQKENPNFILFDYGQVGTEFEAKMEA</sequence>
<evidence type="ECO:0000313" key="2">
    <source>
        <dbReference type="Proteomes" id="UP000775872"/>
    </source>
</evidence>
<reference evidence="1" key="1">
    <citation type="submission" date="2021-10" db="EMBL/GenBank/DDBJ databases">
        <authorList>
            <person name="Piombo E."/>
        </authorList>
    </citation>
    <scope>NUCLEOTIDE SEQUENCE</scope>
</reference>
<dbReference type="EMBL" id="CABFOC020000007">
    <property type="protein sequence ID" value="CAH0044995.1"/>
    <property type="molecule type" value="Genomic_DNA"/>
</dbReference>
<gene>
    <name evidence="1" type="ORF">CSOL1703_00010737</name>
</gene>
<dbReference type="Proteomes" id="UP000775872">
    <property type="component" value="Unassembled WGS sequence"/>
</dbReference>
<comment type="caution">
    <text evidence="1">The sequence shown here is derived from an EMBL/GenBank/DDBJ whole genome shotgun (WGS) entry which is preliminary data.</text>
</comment>
<dbReference type="AlphaFoldDB" id="A0A9N9W7L7"/>
<keyword evidence="2" id="KW-1185">Reference proteome</keyword>
<protein>
    <submittedName>
        <fullName evidence="1">Uncharacterized protein</fullName>
    </submittedName>
</protein>
<accession>A0A9N9W7L7</accession>
<dbReference type="OrthoDB" id="5142227at2759"/>
<organism evidence="1 2">
    <name type="scientific">Clonostachys solani</name>
    <dbReference type="NCBI Taxonomy" id="160281"/>
    <lineage>
        <taxon>Eukaryota</taxon>
        <taxon>Fungi</taxon>
        <taxon>Dikarya</taxon>
        <taxon>Ascomycota</taxon>
        <taxon>Pezizomycotina</taxon>
        <taxon>Sordariomycetes</taxon>
        <taxon>Hypocreomycetidae</taxon>
        <taxon>Hypocreales</taxon>
        <taxon>Bionectriaceae</taxon>
        <taxon>Clonostachys</taxon>
    </lineage>
</organism>
<evidence type="ECO:0000313" key="1">
    <source>
        <dbReference type="EMBL" id="CAH0044995.1"/>
    </source>
</evidence>
<name>A0A9N9W7L7_9HYPO</name>